<evidence type="ECO:0000313" key="15">
    <source>
        <dbReference type="Proteomes" id="UP000014975"/>
    </source>
</evidence>
<dbReference type="SUPFAM" id="SSF143548">
    <property type="entry name" value="Serine metabolism enzymes domain"/>
    <property type="match status" value="1"/>
</dbReference>
<dbReference type="AlphaFoldDB" id="S7UG88"/>
<dbReference type="EC" id="4.3.1.17" evidence="11"/>
<evidence type="ECO:0000256" key="6">
    <source>
        <dbReference type="ARBA" id="ARBA00022723"/>
    </source>
</evidence>
<dbReference type="RefSeq" id="WP_020886949.1">
    <property type="nucleotide sequence ID" value="NZ_ATHI01000026.1"/>
</dbReference>
<dbReference type="STRING" id="1121439.dsat_0255"/>
<name>S7UG88_9BACT</name>
<feature type="domain" description="Serine dehydratase beta chain" evidence="13">
    <location>
        <begin position="7"/>
        <end position="159"/>
    </location>
</feature>
<keyword evidence="7 11" id="KW-0408">Iron</keyword>
<dbReference type="GO" id="GO:0006094">
    <property type="term" value="P:gluconeogenesis"/>
    <property type="evidence" value="ECO:0007669"/>
    <property type="project" value="UniProtKB-KW"/>
</dbReference>
<sequence length="455" mass="47478">MNGIRLSIFDLFKIGPGPSSSHTIGPMRAARDFSAEAARLGDETLSRAARIEVSLFGSLAATGRGHGTVRAVLAGLLGMEPENCPPEFLDDLAADPDRVREIAIGPARLTFSPTSVIFDTERRDIPHPNTLAFRLLDAGGHGLFEKEYYSVGGGFVQWKGFEPPARGEPQYPYATMRGLREQLDTYGPGLARLMLENESAVTGASEVEVMAGLDTVLGVMEASVRNGLAAEGVLPGALGLHRKARTLLTRSGSKQREADRFIAELCACAFATAEENAAGHVVVTAPTCGAAGVVPAVAHVMRGRLGLSEQSIREGLLAAAAVGFLAISNATIAGAEAGCQAEIGVASAMAAAMLAQGMGLGARAVENAAEIALEHHLGMTCDPVGGYVQIPCIERNAMGAVKAYAAYVIASVALPAHHKVGLDEALKTMLETGRDMCAKYKETSRGGLAVNIANC</sequence>
<evidence type="ECO:0000256" key="8">
    <source>
        <dbReference type="ARBA" id="ARBA00023014"/>
    </source>
</evidence>
<dbReference type="InterPro" id="IPR029009">
    <property type="entry name" value="ASB_dom_sf"/>
</dbReference>
<dbReference type="GO" id="GO:0046872">
    <property type="term" value="F:metal ion binding"/>
    <property type="evidence" value="ECO:0007669"/>
    <property type="project" value="UniProtKB-KW"/>
</dbReference>
<evidence type="ECO:0000256" key="1">
    <source>
        <dbReference type="ARBA" id="ARBA00001966"/>
    </source>
</evidence>
<comment type="caution">
    <text evidence="14">The sequence shown here is derived from an EMBL/GenBank/DDBJ whole genome shotgun (WGS) entry which is preliminary data.</text>
</comment>
<dbReference type="InterPro" id="IPR004644">
    <property type="entry name" value="Fe-S_L-Ser_mono"/>
</dbReference>
<evidence type="ECO:0000259" key="13">
    <source>
        <dbReference type="Pfam" id="PF03315"/>
    </source>
</evidence>
<gene>
    <name evidence="14" type="ORF">dsat_0255</name>
</gene>
<dbReference type="PANTHER" id="PTHR30182:SF1">
    <property type="entry name" value="L-SERINE DEHYDRATASE 1"/>
    <property type="match status" value="1"/>
</dbReference>
<dbReference type="InterPro" id="IPR051318">
    <property type="entry name" value="Fe-S_L-Ser"/>
</dbReference>
<keyword evidence="5 11" id="KW-0004">4Fe-4S</keyword>
<keyword evidence="4 11" id="KW-0312">Gluconeogenesis</keyword>
<keyword evidence="9 11" id="KW-0456">Lyase</keyword>
<proteinExistence type="inferred from homology"/>
<accession>S7UG88</accession>
<dbReference type="GO" id="GO:0051539">
    <property type="term" value="F:4 iron, 4 sulfur cluster binding"/>
    <property type="evidence" value="ECO:0007669"/>
    <property type="project" value="UniProtKB-UniRule"/>
</dbReference>
<dbReference type="PATRIC" id="fig|1121439.3.peg.1604"/>
<dbReference type="Pfam" id="PF03315">
    <property type="entry name" value="SDH_beta"/>
    <property type="match status" value="1"/>
</dbReference>
<comment type="cofactor">
    <cofactor evidence="1 11">
        <name>[4Fe-4S] cluster</name>
        <dbReference type="ChEBI" id="CHEBI:49883"/>
    </cofactor>
</comment>
<reference evidence="14 15" key="1">
    <citation type="journal article" date="2013" name="Genome Announc.">
        <title>Draft genome sequences for three mercury-methylating, sulfate-reducing bacteria.</title>
        <authorList>
            <person name="Brown S.D."/>
            <person name="Hurt R.A.Jr."/>
            <person name="Gilmour C.C."/>
            <person name="Elias D.A."/>
        </authorList>
    </citation>
    <scope>NUCLEOTIDE SEQUENCE [LARGE SCALE GENOMIC DNA]</scope>
    <source>
        <strain evidence="14 15">DSM 16529</strain>
    </source>
</reference>
<evidence type="ECO:0000256" key="5">
    <source>
        <dbReference type="ARBA" id="ARBA00022485"/>
    </source>
</evidence>
<evidence type="ECO:0000256" key="2">
    <source>
        <dbReference type="ARBA" id="ARBA00004742"/>
    </source>
</evidence>
<dbReference type="Proteomes" id="UP000014975">
    <property type="component" value="Unassembled WGS sequence"/>
</dbReference>
<dbReference type="NCBIfam" id="TIGR00720">
    <property type="entry name" value="sda_mono"/>
    <property type="match status" value="1"/>
</dbReference>
<feature type="domain" description="Serine dehydratase-like alpha subunit" evidence="12">
    <location>
        <begin position="190"/>
        <end position="449"/>
    </location>
</feature>
<comment type="pathway">
    <text evidence="2">Carbohydrate biosynthesis; gluconeogenesis.</text>
</comment>
<evidence type="ECO:0000256" key="9">
    <source>
        <dbReference type="ARBA" id="ARBA00023239"/>
    </source>
</evidence>
<evidence type="ECO:0000256" key="7">
    <source>
        <dbReference type="ARBA" id="ARBA00023004"/>
    </source>
</evidence>
<keyword evidence="8 11" id="KW-0411">Iron-sulfur</keyword>
<dbReference type="PANTHER" id="PTHR30182">
    <property type="entry name" value="L-SERINE DEHYDRATASE"/>
    <property type="match status" value="1"/>
</dbReference>
<dbReference type="GO" id="GO:0003941">
    <property type="term" value="F:L-serine ammonia-lyase activity"/>
    <property type="evidence" value="ECO:0007669"/>
    <property type="project" value="UniProtKB-UniRule"/>
</dbReference>
<dbReference type="OrthoDB" id="9805537at2"/>
<dbReference type="InterPro" id="IPR005131">
    <property type="entry name" value="Ser_deHydtase_bsu"/>
</dbReference>
<keyword evidence="6 11" id="KW-0479">Metal-binding</keyword>
<dbReference type="Gene3D" id="3.30.1330.90">
    <property type="entry name" value="D-3-phosphoglycerate dehydrogenase, domain 3"/>
    <property type="match status" value="1"/>
</dbReference>
<comment type="similarity">
    <text evidence="3 11">Belongs to the iron-sulfur dependent L-serine dehydratase family.</text>
</comment>
<organism evidence="14 15">
    <name type="scientific">Alkalidesulfovibrio alkalitolerans DSM 16529</name>
    <dbReference type="NCBI Taxonomy" id="1121439"/>
    <lineage>
        <taxon>Bacteria</taxon>
        <taxon>Pseudomonadati</taxon>
        <taxon>Thermodesulfobacteriota</taxon>
        <taxon>Desulfovibrionia</taxon>
        <taxon>Desulfovibrionales</taxon>
        <taxon>Desulfovibrionaceae</taxon>
        <taxon>Alkalidesulfovibrio</taxon>
    </lineage>
</organism>
<evidence type="ECO:0000256" key="11">
    <source>
        <dbReference type="RuleBase" id="RU366059"/>
    </source>
</evidence>
<dbReference type="eggNOG" id="COG1760">
    <property type="taxonomic scope" value="Bacteria"/>
</dbReference>
<evidence type="ECO:0000256" key="4">
    <source>
        <dbReference type="ARBA" id="ARBA00022432"/>
    </source>
</evidence>
<evidence type="ECO:0000256" key="3">
    <source>
        <dbReference type="ARBA" id="ARBA00008636"/>
    </source>
</evidence>
<evidence type="ECO:0000313" key="14">
    <source>
        <dbReference type="EMBL" id="EPR32814.1"/>
    </source>
</evidence>
<dbReference type="Pfam" id="PF03313">
    <property type="entry name" value="SDH_alpha"/>
    <property type="match status" value="1"/>
</dbReference>
<evidence type="ECO:0000259" key="12">
    <source>
        <dbReference type="Pfam" id="PF03313"/>
    </source>
</evidence>
<evidence type="ECO:0000256" key="10">
    <source>
        <dbReference type="ARBA" id="ARBA00049406"/>
    </source>
</evidence>
<comment type="catalytic activity">
    <reaction evidence="10 11">
        <text>L-serine = pyruvate + NH4(+)</text>
        <dbReference type="Rhea" id="RHEA:19169"/>
        <dbReference type="ChEBI" id="CHEBI:15361"/>
        <dbReference type="ChEBI" id="CHEBI:28938"/>
        <dbReference type="ChEBI" id="CHEBI:33384"/>
        <dbReference type="EC" id="4.3.1.17"/>
    </reaction>
</comment>
<dbReference type="EMBL" id="ATHI01000026">
    <property type="protein sequence ID" value="EPR32814.1"/>
    <property type="molecule type" value="Genomic_DNA"/>
</dbReference>
<dbReference type="InterPro" id="IPR005130">
    <property type="entry name" value="Ser_deHydtase-like_asu"/>
</dbReference>
<keyword evidence="15" id="KW-1185">Reference proteome</keyword>
<protein>
    <recommendedName>
        <fullName evidence="11">L-serine dehydratase</fullName>
        <ecNumber evidence="11">4.3.1.17</ecNumber>
    </recommendedName>
</protein>